<feature type="domain" description="L,D-TPase catalytic" evidence="9">
    <location>
        <begin position="30"/>
        <end position="166"/>
    </location>
</feature>
<dbReference type="SUPFAM" id="SSF141523">
    <property type="entry name" value="L,D-transpeptidase catalytic domain-like"/>
    <property type="match status" value="1"/>
</dbReference>
<dbReference type="PROSITE" id="PS52029">
    <property type="entry name" value="LD_TPASE"/>
    <property type="match status" value="1"/>
</dbReference>
<evidence type="ECO:0000256" key="5">
    <source>
        <dbReference type="ARBA" id="ARBA00022984"/>
    </source>
</evidence>
<dbReference type="GO" id="GO:0009252">
    <property type="term" value="P:peptidoglycan biosynthetic process"/>
    <property type="evidence" value="ECO:0007669"/>
    <property type="project" value="UniProtKB-UniPathway"/>
</dbReference>
<evidence type="ECO:0000256" key="3">
    <source>
        <dbReference type="ARBA" id="ARBA00022679"/>
    </source>
</evidence>
<name>A0A090STW6_9VIBR</name>
<organism evidence="10 11">
    <name type="scientific">Vibrio maritimus</name>
    <dbReference type="NCBI Taxonomy" id="990268"/>
    <lineage>
        <taxon>Bacteria</taxon>
        <taxon>Pseudomonadati</taxon>
        <taxon>Pseudomonadota</taxon>
        <taxon>Gammaproteobacteria</taxon>
        <taxon>Vibrionales</taxon>
        <taxon>Vibrionaceae</taxon>
        <taxon>Vibrio</taxon>
    </lineage>
</organism>
<dbReference type="PANTHER" id="PTHR36699:SF1">
    <property type="entry name" value="L,D-TRANSPEPTIDASE YAFK-RELATED"/>
    <property type="match status" value="1"/>
</dbReference>
<feature type="active site" description="Nucleophile" evidence="7">
    <location>
        <position position="142"/>
    </location>
</feature>
<evidence type="ECO:0000313" key="11">
    <source>
        <dbReference type="Proteomes" id="UP000029228"/>
    </source>
</evidence>
<evidence type="ECO:0000256" key="2">
    <source>
        <dbReference type="ARBA" id="ARBA00005992"/>
    </source>
</evidence>
<feature type="active site" description="Proton donor/acceptor" evidence="7">
    <location>
        <position position="120"/>
    </location>
</feature>
<keyword evidence="4 7" id="KW-0133">Cell shape</keyword>
<dbReference type="AlphaFoldDB" id="A0A090STW6"/>
<gene>
    <name evidence="10" type="ORF">JCM19235_4750</name>
</gene>
<dbReference type="Pfam" id="PF03734">
    <property type="entry name" value="YkuD"/>
    <property type="match status" value="1"/>
</dbReference>
<dbReference type="InterPro" id="IPR038063">
    <property type="entry name" value="Transpep_catalytic_dom"/>
</dbReference>
<dbReference type="InterPro" id="IPR005490">
    <property type="entry name" value="LD_TPept_cat_dom"/>
</dbReference>
<keyword evidence="6 7" id="KW-0961">Cell wall biogenesis/degradation</keyword>
<comment type="caution">
    <text evidence="10">The sequence shown here is derived from an EMBL/GenBank/DDBJ whole genome shotgun (WGS) entry which is preliminary data.</text>
</comment>
<evidence type="ECO:0000256" key="7">
    <source>
        <dbReference type="PROSITE-ProRule" id="PRU01373"/>
    </source>
</evidence>
<reference evidence="10 11" key="2">
    <citation type="submission" date="2014-09" db="EMBL/GenBank/DDBJ databases">
        <authorList>
            <consortium name="NBRP consortium"/>
            <person name="Sawabe T."/>
            <person name="Meirelles P."/>
            <person name="Nakanishi M."/>
            <person name="Sayaka M."/>
            <person name="Hattori M."/>
            <person name="Ohkuma M."/>
        </authorList>
    </citation>
    <scope>NUCLEOTIDE SEQUENCE [LARGE SCALE GENOMIC DNA]</scope>
    <source>
        <strain evidence="11">JCM19235</strain>
    </source>
</reference>
<keyword evidence="5 7" id="KW-0573">Peptidoglycan synthesis</keyword>
<feature type="chain" id="PRO_5001864024" evidence="8">
    <location>
        <begin position="21"/>
        <end position="167"/>
    </location>
</feature>
<keyword evidence="11" id="KW-1185">Reference proteome</keyword>
<protein>
    <submittedName>
        <fullName evidence="10">Uncharacterized protein conserved in bacteria</fullName>
    </submittedName>
</protein>
<keyword evidence="8" id="KW-0732">Signal</keyword>
<proteinExistence type="inferred from homology"/>
<evidence type="ECO:0000256" key="4">
    <source>
        <dbReference type="ARBA" id="ARBA00022960"/>
    </source>
</evidence>
<sequence>MYKWLLVLVLSIALPFQALSLELAKDAVVDRVEVKKSSRRMYLMDGDVVVREYRIALGKNPRGHKIQEGDNRTPEGKYYLDFVMDDSAFYRSMHISYPNLRDKKRAQSLGVSPGGNIKIHGLKNDNNRPPQFVQSFDWTNGCIAITNDEMDELVSLVKIGTPIYIRW</sequence>
<dbReference type="STRING" id="990268.JCM19235_4750"/>
<dbReference type="Gene3D" id="2.40.440.10">
    <property type="entry name" value="L,D-transpeptidase catalytic domain-like"/>
    <property type="match status" value="1"/>
</dbReference>
<dbReference type="GO" id="GO:0071555">
    <property type="term" value="P:cell wall organization"/>
    <property type="evidence" value="ECO:0007669"/>
    <property type="project" value="UniProtKB-UniRule"/>
</dbReference>
<dbReference type="UniPathway" id="UPA00219"/>
<keyword evidence="3" id="KW-0808">Transferase</keyword>
<dbReference type="Proteomes" id="UP000029228">
    <property type="component" value="Unassembled WGS sequence"/>
</dbReference>
<reference evidence="10 11" key="1">
    <citation type="submission" date="2014-09" db="EMBL/GenBank/DDBJ databases">
        <title>Vibrio maritimus JCM 19235. (C45) whole genome shotgun sequence.</title>
        <authorList>
            <person name="Sawabe T."/>
            <person name="Meirelles P."/>
            <person name="Nakanishi M."/>
            <person name="Sayaka M."/>
            <person name="Hattori M."/>
            <person name="Ohkuma M."/>
        </authorList>
    </citation>
    <scope>NUCLEOTIDE SEQUENCE [LARGE SCALE GENOMIC DNA]</scope>
    <source>
        <strain evidence="11">JCM19235</strain>
    </source>
</reference>
<dbReference type="GO" id="GO:0008360">
    <property type="term" value="P:regulation of cell shape"/>
    <property type="evidence" value="ECO:0007669"/>
    <property type="project" value="UniProtKB-UniRule"/>
</dbReference>
<dbReference type="EMBL" id="BBMR01000015">
    <property type="protein sequence ID" value="GAL22792.1"/>
    <property type="molecule type" value="Genomic_DNA"/>
</dbReference>
<comment type="pathway">
    <text evidence="1 7">Cell wall biogenesis; peptidoglycan biosynthesis.</text>
</comment>
<dbReference type="GO" id="GO:0016740">
    <property type="term" value="F:transferase activity"/>
    <property type="evidence" value="ECO:0007669"/>
    <property type="project" value="UniProtKB-KW"/>
</dbReference>
<comment type="similarity">
    <text evidence="2">Belongs to the YkuD family.</text>
</comment>
<accession>A0A090STW6</accession>
<dbReference type="GO" id="GO:0004180">
    <property type="term" value="F:carboxypeptidase activity"/>
    <property type="evidence" value="ECO:0007669"/>
    <property type="project" value="UniProtKB-ARBA"/>
</dbReference>
<dbReference type="PANTHER" id="PTHR36699">
    <property type="entry name" value="LD-TRANSPEPTIDASE"/>
    <property type="match status" value="1"/>
</dbReference>
<dbReference type="OrthoDB" id="9809748at2"/>
<feature type="signal peptide" evidence="8">
    <location>
        <begin position="1"/>
        <end position="20"/>
    </location>
</feature>
<evidence type="ECO:0000256" key="6">
    <source>
        <dbReference type="ARBA" id="ARBA00023316"/>
    </source>
</evidence>
<evidence type="ECO:0000259" key="9">
    <source>
        <dbReference type="PROSITE" id="PS52029"/>
    </source>
</evidence>
<dbReference type="CDD" id="cd16913">
    <property type="entry name" value="YkuD_like"/>
    <property type="match status" value="1"/>
</dbReference>
<evidence type="ECO:0000256" key="8">
    <source>
        <dbReference type="SAM" id="SignalP"/>
    </source>
</evidence>
<evidence type="ECO:0000313" key="10">
    <source>
        <dbReference type="EMBL" id="GAL22792.1"/>
    </source>
</evidence>
<evidence type="ECO:0000256" key="1">
    <source>
        <dbReference type="ARBA" id="ARBA00004752"/>
    </source>
</evidence>